<evidence type="ECO:0000313" key="3">
    <source>
        <dbReference type="Proteomes" id="UP000593576"/>
    </source>
</evidence>
<keyword evidence="3" id="KW-1185">Reference proteome</keyword>
<reference evidence="2 3" key="1">
    <citation type="journal article" date="2019" name="Genome Biol. Evol.">
        <title>Insights into the evolution of the New World diploid cottons (Gossypium, subgenus Houzingenia) based on genome sequencing.</title>
        <authorList>
            <person name="Grover C.E."/>
            <person name="Arick M.A. 2nd"/>
            <person name="Thrash A."/>
            <person name="Conover J.L."/>
            <person name="Sanders W.S."/>
            <person name="Peterson D.G."/>
            <person name="Frelichowski J.E."/>
            <person name="Scheffler J.A."/>
            <person name="Scheffler B.E."/>
            <person name="Wendel J.F."/>
        </authorList>
    </citation>
    <scope>NUCLEOTIDE SEQUENCE [LARGE SCALE GENOMIC DNA]</scope>
    <source>
        <strain evidence="2">1</strain>
        <tissue evidence="2">Leaf</tissue>
    </source>
</reference>
<dbReference type="EMBL" id="JABFAF010000003">
    <property type="protein sequence ID" value="MBA0851845.1"/>
    <property type="molecule type" value="Genomic_DNA"/>
</dbReference>
<evidence type="ECO:0000313" key="2">
    <source>
        <dbReference type="EMBL" id="MBA0851845.1"/>
    </source>
</evidence>
<evidence type="ECO:0000256" key="1">
    <source>
        <dbReference type="SAM" id="MobiDB-lite"/>
    </source>
</evidence>
<dbReference type="AlphaFoldDB" id="A0A7J9KZB3"/>
<dbReference type="OrthoDB" id="996404at2759"/>
<comment type="caution">
    <text evidence="2">The sequence shown here is derived from an EMBL/GenBank/DDBJ whole genome shotgun (WGS) entry which is preliminary data.</text>
</comment>
<organism evidence="2 3">
    <name type="scientific">Gossypium schwendimanii</name>
    <name type="common">Cotton</name>
    <dbReference type="NCBI Taxonomy" id="34291"/>
    <lineage>
        <taxon>Eukaryota</taxon>
        <taxon>Viridiplantae</taxon>
        <taxon>Streptophyta</taxon>
        <taxon>Embryophyta</taxon>
        <taxon>Tracheophyta</taxon>
        <taxon>Spermatophyta</taxon>
        <taxon>Magnoliopsida</taxon>
        <taxon>eudicotyledons</taxon>
        <taxon>Gunneridae</taxon>
        <taxon>Pentapetalae</taxon>
        <taxon>rosids</taxon>
        <taxon>malvids</taxon>
        <taxon>Malvales</taxon>
        <taxon>Malvaceae</taxon>
        <taxon>Malvoideae</taxon>
        <taxon>Gossypium</taxon>
    </lineage>
</organism>
<accession>A0A7J9KZB3</accession>
<sequence length="49" mass="5485">MDLSATQPQPPRNQGDSKFSKKKKKISDASDHIFFTSFTDATTLLVENI</sequence>
<gene>
    <name evidence="2" type="ORF">Goshw_027499</name>
</gene>
<dbReference type="Proteomes" id="UP000593576">
    <property type="component" value="Unassembled WGS sequence"/>
</dbReference>
<proteinExistence type="predicted"/>
<protein>
    <submittedName>
        <fullName evidence="2">Uncharacterized protein</fullName>
    </submittedName>
</protein>
<feature type="region of interest" description="Disordered" evidence="1">
    <location>
        <begin position="1"/>
        <end position="27"/>
    </location>
</feature>
<name>A0A7J9KZB3_GOSSC</name>